<gene>
    <name evidence="7" type="ORF">PC110_g8569</name>
    <name evidence="2" type="ORF">PC113_g10126</name>
    <name evidence="3" type="ORF">PC115_g17643</name>
    <name evidence="4" type="ORF">PC117_g16217</name>
    <name evidence="5" type="ORF">PC118_g17856</name>
    <name evidence="6" type="ORF">PC129_g8804</name>
</gene>
<dbReference type="EMBL" id="RCMV01000264">
    <property type="protein sequence ID" value="KAG3220441.1"/>
    <property type="molecule type" value="Genomic_DNA"/>
</dbReference>
<dbReference type="OrthoDB" id="127755at2759"/>
<dbReference type="VEuPathDB" id="FungiDB:PC110_g8569"/>
<reference evidence="2" key="2">
    <citation type="submission" date="2018-10" db="EMBL/GenBank/DDBJ databases">
        <title>Effector identification in a new, highly contiguous assembly of the strawberry crown rot pathogen Phytophthora cactorum.</title>
        <authorList>
            <person name="Armitage A.D."/>
            <person name="Nellist C.F."/>
            <person name="Bates H."/>
            <person name="Vickerstaff R.J."/>
            <person name="Harrison R.J."/>
        </authorList>
    </citation>
    <scope>NUCLEOTIDE SEQUENCE</scope>
    <source>
        <strain evidence="2">15-7</strain>
        <strain evidence="3">4032</strain>
        <strain evidence="4">4040</strain>
        <strain evidence="5">P415</strain>
        <strain evidence="6">P421</strain>
    </source>
</reference>
<name>A0A329SE56_9STRA</name>
<keyword evidence="8" id="KW-1185">Reference proteome</keyword>
<evidence type="ECO:0000313" key="4">
    <source>
        <dbReference type="EMBL" id="KAG2921514.1"/>
    </source>
</evidence>
<evidence type="ECO:0000313" key="6">
    <source>
        <dbReference type="EMBL" id="KAG3220441.1"/>
    </source>
</evidence>
<dbReference type="Proteomes" id="UP000735874">
    <property type="component" value="Unassembled WGS sequence"/>
</dbReference>
<dbReference type="EMBL" id="RCMG01000265">
    <property type="protein sequence ID" value="KAG2858098.1"/>
    <property type="molecule type" value="Genomic_DNA"/>
</dbReference>
<dbReference type="SUPFAM" id="SSF50630">
    <property type="entry name" value="Acid proteases"/>
    <property type="match status" value="1"/>
</dbReference>
<dbReference type="Pfam" id="PF13975">
    <property type="entry name" value="gag-asp_proteas"/>
    <property type="match status" value="1"/>
</dbReference>
<dbReference type="InterPro" id="IPR021109">
    <property type="entry name" value="Peptidase_aspartic_dom_sf"/>
</dbReference>
<dbReference type="CDD" id="cd00303">
    <property type="entry name" value="retropepsin_like"/>
    <property type="match status" value="1"/>
</dbReference>
<dbReference type="Gene3D" id="2.40.70.10">
    <property type="entry name" value="Acid Proteases"/>
    <property type="match status" value="1"/>
</dbReference>
<organism evidence="7 8">
    <name type="scientific">Phytophthora cactorum</name>
    <dbReference type="NCBI Taxonomy" id="29920"/>
    <lineage>
        <taxon>Eukaryota</taxon>
        <taxon>Sar</taxon>
        <taxon>Stramenopiles</taxon>
        <taxon>Oomycota</taxon>
        <taxon>Peronosporomycetes</taxon>
        <taxon>Peronosporales</taxon>
        <taxon>Peronosporaceae</taxon>
        <taxon>Phytophthora</taxon>
    </lineage>
</organism>
<dbReference type="EMBL" id="RCMI01000852">
    <property type="protein sequence ID" value="KAG2895947.1"/>
    <property type="molecule type" value="Genomic_DNA"/>
</dbReference>
<dbReference type="Proteomes" id="UP000736787">
    <property type="component" value="Unassembled WGS sequence"/>
</dbReference>
<reference evidence="7 8" key="1">
    <citation type="submission" date="2018-01" db="EMBL/GenBank/DDBJ databases">
        <title>Draft genome of the strawberry crown rot pathogen Phytophthora cactorum.</title>
        <authorList>
            <person name="Armitage A.D."/>
            <person name="Lysoe E."/>
            <person name="Nellist C.F."/>
            <person name="Harrison R.J."/>
            <person name="Brurberg M.B."/>
        </authorList>
    </citation>
    <scope>NUCLEOTIDE SEQUENCE [LARGE SCALE GENOMIC DNA]</scope>
    <source>
        <strain evidence="7 8">10300</strain>
    </source>
</reference>
<dbReference type="Proteomes" id="UP000697107">
    <property type="component" value="Unassembled WGS sequence"/>
</dbReference>
<sequence>MCLPTNGVGETLSPLRLNDPTPPVERKPCLETEVHIGEQSFRALLDTGCTRSAIDEKIAKVVKKGLKLRPQAGSYRMADSSVHKTTHAADTVFRLPAFSSKRECAYSLRLVEGLLHPIILGTDFLSSQGIDILFSANALEWDDIRIPMTGLQPPVPTMGDAPPETHSVIEIAVADTIEALDPLLMIDGEMLSPSERVQVDHVVDAFVHVCLGGLGKIKAEPYVIPMKSEAKPFACRPIRSLKRISKPRRERSIALSDLVC</sequence>
<dbReference type="Proteomes" id="UP000760860">
    <property type="component" value="Unassembled WGS sequence"/>
</dbReference>
<evidence type="ECO:0000313" key="7">
    <source>
        <dbReference type="EMBL" id="RAW35123.1"/>
    </source>
</evidence>
<dbReference type="Proteomes" id="UP000774804">
    <property type="component" value="Unassembled WGS sequence"/>
</dbReference>
<accession>A0A329SE56</accession>
<evidence type="ECO:0000256" key="1">
    <source>
        <dbReference type="SAM" id="MobiDB-lite"/>
    </source>
</evidence>
<dbReference type="EMBL" id="RCMK01000567">
    <property type="protein sequence ID" value="KAG2921514.1"/>
    <property type="molecule type" value="Genomic_DNA"/>
</dbReference>
<feature type="region of interest" description="Disordered" evidence="1">
    <location>
        <begin position="1"/>
        <end position="23"/>
    </location>
</feature>
<evidence type="ECO:0000313" key="8">
    <source>
        <dbReference type="Proteomes" id="UP000251314"/>
    </source>
</evidence>
<proteinExistence type="predicted"/>
<evidence type="ECO:0000313" key="3">
    <source>
        <dbReference type="EMBL" id="KAG2895947.1"/>
    </source>
</evidence>
<protein>
    <submittedName>
        <fullName evidence="7">Uncharacterized protein</fullName>
    </submittedName>
</protein>
<dbReference type="AlphaFoldDB" id="A0A329SE56"/>
<evidence type="ECO:0000313" key="5">
    <source>
        <dbReference type="EMBL" id="KAG2968702.1"/>
    </source>
</evidence>
<evidence type="ECO:0000313" key="2">
    <source>
        <dbReference type="EMBL" id="KAG2858098.1"/>
    </source>
</evidence>
<dbReference type="Proteomes" id="UP000251314">
    <property type="component" value="Unassembled WGS sequence"/>
</dbReference>
<comment type="caution">
    <text evidence="7">The sequence shown here is derived from an EMBL/GenBank/DDBJ whole genome shotgun (WGS) entry which is preliminary data.</text>
</comment>
<dbReference type="EMBL" id="MJFZ01000179">
    <property type="protein sequence ID" value="RAW35123.1"/>
    <property type="molecule type" value="Genomic_DNA"/>
</dbReference>
<dbReference type="EMBL" id="RCML01000841">
    <property type="protein sequence ID" value="KAG2968702.1"/>
    <property type="molecule type" value="Genomic_DNA"/>
</dbReference>